<feature type="transmembrane region" description="Helical" evidence="1">
    <location>
        <begin position="43"/>
        <end position="61"/>
    </location>
</feature>
<reference evidence="3" key="1">
    <citation type="submission" date="2023-07" db="EMBL/GenBank/DDBJ databases">
        <title>30 novel species of actinomycetes from the DSMZ collection.</title>
        <authorList>
            <person name="Nouioui I."/>
        </authorList>
    </citation>
    <scope>NUCLEOTIDE SEQUENCE [LARGE SCALE GENOMIC DNA]</scope>
    <source>
        <strain evidence="3">DSM 41981</strain>
    </source>
</reference>
<dbReference type="Proteomes" id="UP001183535">
    <property type="component" value="Unassembled WGS sequence"/>
</dbReference>
<feature type="transmembrane region" description="Helical" evidence="1">
    <location>
        <begin position="6"/>
        <end position="23"/>
    </location>
</feature>
<feature type="transmembrane region" description="Helical" evidence="1">
    <location>
        <begin position="110"/>
        <end position="128"/>
    </location>
</feature>
<name>A0ABD5EJ91_9ACTN</name>
<keyword evidence="1" id="KW-0472">Membrane</keyword>
<proteinExistence type="predicted"/>
<evidence type="ECO:0000313" key="2">
    <source>
        <dbReference type="EMBL" id="MDT0434370.1"/>
    </source>
</evidence>
<dbReference type="EMBL" id="JAVRES010000002">
    <property type="protein sequence ID" value="MDT0434370.1"/>
    <property type="molecule type" value="Genomic_DNA"/>
</dbReference>
<sequence>MLFVVLVLPTGLVLAAMVLKLVLHAVRRVREGGRPRLASPRPLALVSGCAAAVALLAYSHADLMYSPGLFPEGTCLLRAGYKVGPQAHSAFPLSTVCEGVEIVPTWVNPTVTALLALAAVTLLAVPFAHRVQRARGTAAV</sequence>
<keyword evidence="1" id="KW-0812">Transmembrane</keyword>
<organism evidence="2 3">
    <name type="scientific">Streptomyces doudnae</name>
    <dbReference type="NCBI Taxonomy" id="3075536"/>
    <lineage>
        <taxon>Bacteria</taxon>
        <taxon>Bacillati</taxon>
        <taxon>Actinomycetota</taxon>
        <taxon>Actinomycetes</taxon>
        <taxon>Kitasatosporales</taxon>
        <taxon>Streptomycetaceae</taxon>
        <taxon>Streptomyces</taxon>
    </lineage>
</organism>
<keyword evidence="3" id="KW-1185">Reference proteome</keyword>
<accession>A0ABD5EJ91</accession>
<gene>
    <name evidence="2" type="ORF">RM877_06710</name>
</gene>
<keyword evidence="1" id="KW-1133">Transmembrane helix</keyword>
<comment type="caution">
    <text evidence="2">The sequence shown here is derived from an EMBL/GenBank/DDBJ whole genome shotgun (WGS) entry which is preliminary data.</text>
</comment>
<protein>
    <submittedName>
        <fullName evidence="2">Uncharacterized protein</fullName>
    </submittedName>
</protein>
<dbReference type="AlphaFoldDB" id="A0ABD5EJ91"/>
<evidence type="ECO:0000313" key="3">
    <source>
        <dbReference type="Proteomes" id="UP001183535"/>
    </source>
</evidence>
<dbReference type="RefSeq" id="WP_093827092.1">
    <property type="nucleotide sequence ID" value="NZ_JAVRES010000002.1"/>
</dbReference>
<evidence type="ECO:0000256" key="1">
    <source>
        <dbReference type="SAM" id="Phobius"/>
    </source>
</evidence>